<dbReference type="EMBL" id="HG994591">
    <property type="protein sequence ID" value="CAF2819688.1"/>
    <property type="molecule type" value="Genomic_DNA"/>
</dbReference>
<protein>
    <submittedName>
        <fullName evidence="1">(salmon louse) hypothetical protein</fullName>
    </submittedName>
</protein>
<gene>
    <name evidence="1" type="ORF">LSAA_3561</name>
</gene>
<organism evidence="1 2">
    <name type="scientific">Lepeophtheirus salmonis</name>
    <name type="common">Salmon louse</name>
    <name type="synonym">Caligus salmonis</name>
    <dbReference type="NCBI Taxonomy" id="72036"/>
    <lineage>
        <taxon>Eukaryota</taxon>
        <taxon>Metazoa</taxon>
        <taxon>Ecdysozoa</taxon>
        <taxon>Arthropoda</taxon>
        <taxon>Crustacea</taxon>
        <taxon>Multicrustacea</taxon>
        <taxon>Hexanauplia</taxon>
        <taxon>Copepoda</taxon>
        <taxon>Siphonostomatoida</taxon>
        <taxon>Caligidae</taxon>
        <taxon>Lepeophtheirus</taxon>
    </lineage>
</organism>
<name>A0A7R8CGY6_LEPSM</name>
<keyword evidence="2" id="KW-1185">Reference proteome</keyword>
<evidence type="ECO:0000313" key="2">
    <source>
        <dbReference type="Proteomes" id="UP000675881"/>
    </source>
</evidence>
<proteinExistence type="predicted"/>
<dbReference type="AlphaFoldDB" id="A0A7R8CGY6"/>
<evidence type="ECO:0000313" key="1">
    <source>
        <dbReference type="EMBL" id="CAF2819688.1"/>
    </source>
</evidence>
<dbReference type="Proteomes" id="UP000675881">
    <property type="component" value="Chromosome 12"/>
</dbReference>
<sequence>MSVLDSGECLGVSLVNNDGSSRSSSPHQLYLQSSQIICETSSIVINRQTERDLRESSPKSTIKSCVSDSFNNNNNSVCSSLRKRRLIGDEFYSDHLVIEKQHQGHKPPLKLSVSIVENVTSSTLQETSSSTSTIDSSLSLAPLHSSLKNNKTTIPSLETPTTSSNLSDSLIKHVLQHIK</sequence>
<reference evidence="1" key="1">
    <citation type="submission" date="2021-02" db="EMBL/GenBank/DDBJ databases">
        <authorList>
            <person name="Bekaert M."/>
        </authorList>
    </citation>
    <scope>NUCLEOTIDE SEQUENCE</scope>
    <source>
        <strain evidence="1">IoA-00</strain>
    </source>
</reference>
<accession>A0A7R8CGY6</accession>